<sequence>MSARSHTRRDPGATKDSASVEIQLPWWAIALPAIAFAALLLLMLNPADAHATAGEPVVTHLLERIQEMVFRTTA</sequence>
<protein>
    <submittedName>
        <fullName evidence="2">Uncharacterized protein</fullName>
    </submittedName>
</protein>
<reference evidence="2 3" key="1">
    <citation type="submission" date="2024-10" db="EMBL/GenBank/DDBJ databases">
        <title>The Natural Products Discovery Center: Release of the First 8490 Sequenced Strains for Exploring Actinobacteria Biosynthetic Diversity.</title>
        <authorList>
            <person name="Kalkreuter E."/>
            <person name="Kautsar S.A."/>
            <person name="Yang D."/>
            <person name="Bader C.D."/>
            <person name="Teijaro C.N."/>
            <person name="Fluegel L."/>
            <person name="Davis C.M."/>
            <person name="Simpson J.R."/>
            <person name="Lauterbach L."/>
            <person name="Steele A.D."/>
            <person name="Gui C."/>
            <person name="Meng S."/>
            <person name="Li G."/>
            <person name="Viehrig K."/>
            <person name="Ye F."/>
            <person name="Su P."/>
            <person name="Kiefer A.F."/>
            <person name="Nichols A."/>
            <person name="Cepeda A.J."/>
            <person name="Yan W."/>
            <person name="Fan B."/>
            <person name="Jiang Y."/>
            <person name="Adhikari A."/>
            <person name="Zheng C.-J."/>
            <person name="Schuster L."/>
            <person name="Cowan T.M."/>
            <person name="Smanski M.J."/>
            <person name="Chevrette M.G."/>
            <person name="De Carvalho L.P.S."/>
            <person name="Shen B."/>
        </authorList>
    </citation>
    <scope>NUCLEOTIDE SEQUENCE [LARGE SCALE GENOMIC DNA]</scope>
    <source>
        <strain evidence="2 3">NPDC017990</strain>
    </source>
</reference>
<evidence type="ECO:0000313" key="2">
    <source>
        <dbReference type="EMBL" id="MFH8546080.1"/>
    </source>
</evidence>
<keyword evidence="3" id="KW-1185">Reference proteome</keyword>
<proteinExistence type="predicted"/>
<name>A0ABW7QP10_9ACTN</name>
<dbReference type="EMBL" id="JBIRGQ010000002">
    <property type="protein sequence ID" value="MFH8546080.1"/>
    <property type="molecule type" value="Genomic_DNA"/>
</dbReference>
<organism evidence="2 3">
    <name type="scientific">Streptomyces longisporoflavus</name>
    <dbReference type="NCBI Taxonomy" id="28044"/>
    <lineage>
        <taxon>Bacteria</taxon>
        <taxon>Bacillati</taxon>
        <taxon>Actinomycetota</taxon>
        <taxon>Actinomycetes</taxon>
        <taxon>Kitasatosporales</taxon>
        <taxon>Streptomycetaceae</taxon>
        <taxon>Streptomyces</taxon>
    </lineage>
</organism>
<keyword evidence="1" id="KW-1133">Transmembrane helix</keyword>
<feature type="transmembrane region" description="Helical" evidence="1">
    <location>
        <begin position="24"/>
        <end position="44"/>
    </location>
</feature>
<keyword evidence="1" id="KW-0472">Membrane</keyword>
<dbReference type="Proteomes" id="UP001610818">
    <property type="component" value="Unassembled WGS sequence"/>
</dbReference>
<dbReference type="RefSeq" id="WP_397711381.1">
    <property type="nucleotide sequence ID" value="NZ_JBIRGN010000002.1"/>
</dbReference>
<evidence type="ECO:0000256" key="1">
    <source>
        <dbReference type="SAM" id="Phobius"/>
    </source>
</evidence>
<accession>A0ABW7QP10</accession>
<keyword evidence="1" id="KW-0812">Transmembrane</keyword>
<gene>
    <name evidence="2" type="ORF">ACH4F9_13860</name>
</gene>
<evidence type="ECO:0000313" key="3">
    <source>
        <dbReference type="Proteomes" id="UP001610818"/>
    </source>
</evidence>
<comment type="caution">
    <text evidence="2">The sequence shown here is derived from an EMBL/GenBank/DDBJ whole genome shotgun (WGS) entry which is preliminary data.</text>
</comment>